<sequence>MGVVLQWLINLRPKSIDSFAELVNQFFQQFASSRKMEKQTSDLYYITQKAGESVRNYFNRFNFDMINVRNCDVRTAIEAYKRGLNDSSDLYMDLIKYPPENFEDVRARMLASMQVEDDATFRHKHSSDKKALSVKKPFKTKSTSKGTSKEVVEDLINVQTNVKWPPKIKRDNAKKDKSKWCDFHGDHGHITDHCIALRRELAWLTGGSNICGLTYSTSKRHASRGPEDFPISRSSRLKHELELEAMPITFDQEDLDEQWQKHHDDLIIQLMIGNCLTKRILVDGGSSANIIFLSTVFDGVVLDQDNPDRVVFIGTSLDPSLKESLISFLQDNADCFARTQEDMVGIDPEGDKLLNTGKIQEVKYPEWLANVVVVQKKNGKWRVCINFTYLNKPCPKDPFPLPHIDVMVDTTTGHELLMFMDTYLDYNQILMHRGDQEKTTFMTDKGVYCYKVMPFGLKNAGLTYQWLVNKIFKERLGDTMEVYINDMLVKSKRVIDHIGHLKQSFDILKEYHMKLNPMKCSFGKSVELGESVKEEPHIEYGYSAIINGTESMAVPAIVPCSCDICHNSNDDYQVLDEEFNYESNGSFQSKIRAKTKKLWPKQCSVLDVLVIKSSKLQIKNRRIRICGMCEIRRIRMCVLRILQNSMTSREALAIGTDVKPPVLIKGEYEQWKDRFMDFIDRNDLGDYIRISLKEGIMKTPTKTHTVVGENGEEEQSEYPLPLEEYTDEQRRRHKVDRLDRTFILQGIPNEIYVKIDSYNSMGKQMWDQLEKMMLGSKIGNQLKVSKCLNKYEEFKAKKGESFETTYDRFVTLLNELSKNKVRKSQIELNVKFFSILQPEWKRQNDEEVEKIKEEKKKVVEVVADPIALVVKKKSVSLKKKKKAVVSESEEVDSDDNSDSDDCENLKQAMLMLTKAFLKKLYKKPGSNSQRYSSGSQNYEHKERIEGKRIEEKRLEEKRYRTEEKKESELTKCYNYGKLGHFAKDCRKPKVRNSEYYKNKMLLAKQQEAGKALMAEYKYWLDHSDEEEEKEEKAHLCFMGKTVTKDEVDSDCVENEQVCDMSESDFLNEMHVMMIKLQELYSKLKRERGVIKEKKQSILKLSNDIAEKNVLIDALHKNIDTSAKEKTIINNEISETTSKYKLCQFESKEVAKKCSFISKENKYLTDKVNVLEEKLYTLGQTEQTIHLNKPKKSSECWGLGYENPHYLKKGISKVPVLYDFENLKLAPQYPEIKVKWTKLSEEDEAKEKEKRKNTTKMQLPFCYEKLNYSYSSDKSKFLSNDYFESYSSKELESKSIEGKVYVHPLVLESKISELENALAEERILIHLEQIVFSTMLKNSVISKNSKASKSNDISDLLDEEFDFLNSEGDLDDCVGQFDFNAKLPDHSQFIINSFGLPSVYEKGETSTKFDEPVSVNTTNARGKKKKSRHSQKQKTTGKPKKKKSFKSHSSNSKFSKFSDVRKRKYGVKSEWLPKKKIDENAKSYSDSDCNRGIDSITDVNENVAFQKPKLVTSYKRYSIKQLFQLSPSARKSSNYKRNDYASRQYSDVWFGTYDTRHMWYLDSGCSKHMTGHKDLLSNYIENIAEQFDLGMISFHLFWGYSDVIQDNVTITKAKRCSMRTEDGKELLVGKRKSNLFTINLSKVQTDNELVKGLPELEYVKEHLCVACEKGKMKRVAHKLKPEPSTSSSLELLHMDICGPVRTQSINGKKYVLVIVDDYSRYTWVKFLRSKDEMPEVIITFLKITQVNLQKLVKFLRTDNDTKFKNKIVEDYLELVEITHQYSAARTPEQNGVVKRRNRTLVKTTRTMLSQSDLPLCFVLNDKEKLNKFSLKSDEGIFIGYSQTSAAYRVYLKKSKIVVESVNVTFDEELASAQDSSEPVITGVLASGQISPEPVPFVNKSDEVSSSNSHLSDLDLLFELFYDEFLGTKVSKSSVVDRSEDSRRNQPTTSNISTESNSPIQQKIPIQTHTPKVEVVNNHDEPEVTESVGCTVTTSQQPDNVVPTKASAHNTSTVPLSNTEQTHEANSGFLDENHEHMWTKEHPISQIIGDPYKPVETRYATLNMYIHDSFLSKVESTRVSKALADSD</sequence>
<protein>
    <submittedName>
        <fullName evidence="1">Uncharacterized protein</fullName>
    </submittedName>
</protein>
<dbReference type="Proteomes" id="UP001055879">
    <property type="component" value="Linkage Group LG03"/>
</dbReference>
<accession>A0ACB9DJA3</accession>
<evidence type="ECO:0000313" key="2">
    <source>
        <dbReference type="Proteomes" id="UP001055879"/>
    </source>
</evidence>
<dbReference type="EMBL" id="CM042049">
    <property type="protein sequence ID" value="KAI3746570.1"/>
    <property type="molecule type" value="Genomic_DNA"/>
</dbReference>
<reference evidence="1 2" key="2">
    <citation type="journal article" date="2022" name="Mol. Ecol. Resour.">
        <title>The genomes of chicory, endive, great burdock and yacon provide insights into Asteraceae paleo-polyploidization history and plant inulin production.</title>
        <authorList>
            <person name="Fan W."/>
            <person name="Wang S."/>
            <person name="Wang H."/>
            <person name="Wang A."/>
            <person name="Jiang F."/>
            <person name="Liu H."/>
            <person name="Zhao H."/>
            <person name="Xu D."/>
            <person name="Zhang Y."/>
        </authorList>
    </citation>
    <scope>NUCLEOTIDE SEQUENCE [LARGE SCALE GENOMIC DNA]</scope>
    <source>
        <strain evidence="2">cv. Niubang</strain>
    </source>
</reference>
<gene>
    <name evidence="1" type="ORF">L6452_09004</name>
</gene>
<evidence type="ECO:0000313" key="1">
    <source>
        <dbReference type="EMBL" id="KAI3746570.1"/>
    </source>
</evidence>
<name>A0ACB9DJA3_ARCLA</name>
<keyword evidence="2" id="KW-1185">Reference proteome</keyword>
<organism evidence="1 2">
    <name type="scientific">Arctium lappa</name>
    <name type="common">Greater burdock</name>
    <name type="synonym">Lappa major</name>
    <dbReference type="NCBI Taxonomy" id="4217"/>
    <lineage>
        <taxon>Eukaryota</taxon>
        <taxon>Viridiplantae</taxon>
        <taxon>Streptophyta</taxon>
        <taxon>Embryophyta</taxon>
        <taxon>Tracheophyta</taxon>
        <taxon>Spermatophyta</taxon>
        <taxon>Magnoliopsida</taxon>
        <taxon>eudicotyledons</taxon>
        <taxon>Gunneridae</taxon>
        <taxon>Pentapetalae</taxon>
        <taxon>asterids</taxon>
        <taxon>campanulids</taxon>
        <taxon>Asterales</taxon>
        <taxon>Asteraceae</taxon>
        <taxon>Carduoideae</taxon>
        <taxon>Cardueae</taxon>
        <taxon>Arctiinae</taxon>
        <taxon>Arctium</taxon>
    </lineage>
</organism>
<comment type="caution">
    <text evidence="1">The sequence shown here is derived from an EMBL/GenBank/DDBJ whole genome shotgun (WGS) entry which is preliminary data.</text>
</comment>
<proteinExistence type="predicted"/>
<reference evidence="2" key="1">
    <citation type="journal article" date="2022" name="Mol. Ecol. Resour.">
        <title>The genomes of chicory, endive, great burdock and yacon provide insights into Asteraceae palaeo-polyploidization history and plant inulin production.</title>
        <authorList>
            <person name="Fan W."/>
            <person name="Wang S."/>
            <person name="Wang H."/>
            <person name="Wang A."/>
            <person name="Jiang F."/>
            <person name="Liu H."/>
            <person name="Zhao H."/>
            <person name="Xu D."/>
            <person name="Zhang Y."/>
        </authorList>
    </citation>
    <scope>NUCLEOTIDE SEQUENCE [LARGE SCALE GENOMIC DNA]</scope>
    <source>
        <strain evidence="2">cv. Niubang</strain>
    </source>
</reference>